<dbReference type="KEGG" id="acad:UA74_30190"/>
<evidence type="ECO:0008006" key="3">
    <source>
        <dbReference type="Google" id="ProtNLM"/>
    </source>
</evidence>
<dbReference type="RefSeq" id="WP_075743215.1">
    <property type="nucleotide sequence ID" value="NZ_CP016076.1"/>
</dbReference>
<proteinExistence type="predicted"/>
<keyword evidence="2" id="KW-1185">Reference proteome</keyword>
<dbReference type="EMBL" id="CP016076">
    <property type="protein sequence ID" value="APU18029.1"/>
    <property type="molecule type" value="Genomic_DNA"/>
</dbReference>
<dbReference type="Gene3D" id="1.10.150.20">
    <property type="entry name" value="5' to 3' exonuclease, C-terminal subdomain"/>
    <property type="match status" value="1"/>
</dbReference>
<gene>
    <name evidence="1" type="ORF">UA74_30190</name>
</gene>
<dbReference type="AlphaFoldDB" id="A0AAC9LL16"/>
<dbReference type="Proteomes" id="UP000185511">
    <property type="component" value="Chromosome"/>
</dbReference>
<sequence length="70" mass="7718">MATPDAPEPTEFPQRIGKTARRVLALNGYTRYAQLTGVTRAELLRLHGIGPKGIRILDEELTLRGLAFAD</sequence>
<reference evidence="2" key="1">
    <citation type="submission" date="2016-06" db="EMBL/GenBank/DDBJ databases">
        <title>Complete genome sequence of Actinoalloteichus fjordicus DSM 46855 (=ADI127-17), type strain of the new species Actinoalloteichus fjordicus.</title>
        <authorList>
            <person name="Ruckert C."/>
            <person name="Nouioui I."/>
            <person name="Willmese J."/>
            <person name="van Wezel G."/>
            <person name="Klenk H.-P."/>
            <person name="Kalinowski J."/>
            <person name="Zotchev S.B."/>
        </authorList>
    </citation>
    <scope>NUCLEOTIDE SEQUENCE [LARGE SCALE GENOMIC DNA]</scope>
    <source>
        <strain evidence="2">ADI127-7</strain>
    </source>
</reference>
<name>A0AAC9LL16_9PSEU</name>
<evidence type="ECO:0000313" key="2">
    <source>
        <dbReference type="Proteomes" id="UP000185511"/>
    </source>
</evidence>
<protein>
    <recommendedName>
        <fullName evidence="3">DNA-binding protein</fullName>
    </recommendedName>
</protein>
<evidence type="ECO:0000313" key="1">
    <source>
        <dbReference type="EMBL" id="APU18029.1"/>
    </source>
</evidence>
<accession>A0AAC9LL16</accession>
<organism evidence="1 2">
    <name type="scientific">Actinoalloteichus fjordicus</name>
    <dbReference type="NCBI Taxonomy" id="1612552"/>
    <lineage>
        <taxon>Bacteria</taxon>
        <taxon>Bacillati</taxon>
        <taxon>Actinomycetota</taxon>
        <taxon>Actinomycetes</taxon>
        <taxon>Pseudonocardiales</taxon>
        <taxon>Pseudonocardiaceae</taxon>
        <taxon>Actinoalloteichus</taxon>
    </lineage>
</organism>